<gene>
    <name evidence="1" type="ORF">phiAS5_ORF0299</name>
</gene>
<dbReference type="KEGG" id="vg:9861706"/>
<dbReference type="OrthoDB" id="19211at10239"/>
<organism evidence="1 2">
    <name type="scientific">Aeromonas phage phiAS5</name>
    <dbReference type="NCBI Taxonomy" id="879630"/>
    <lineage>
        <taxon>Viruses</taxon>
        <taxon>Duplodnaviria</taxon>
        <taxon>Heunggongvirae</taxon>
        <taxon>Uroviricota</taxon>
        <taxon>Caudoviricetes</taxon>
        <taxon>Pantevenvirales</taxon>
        <taxon>Straboviridae</taxon>
        <taxon>Chrysonvirus</taxon>
        <taxon>Chrysonvirus as5</taxon>
    </lineage>
</organism>
<dbReference type="EMBL" id="HM452126">
    <property type="protein sequence ID" value="ADM80142.1"/>
    <property type="molecule type" value="Genomic_DNA"/>
</dbReference>
<evidence type="ECO:0000313" key="2">
    <source>
        <dbReference type="Proteomes" id="UP000002236"/>
    </source>
</evidence>
<proteinExistence type="predicted"/>
<evidence type="ECO:0000313" key="1">
    <source>
        <dbReference type="EMBL" id="ADM80142.1"/>
    </source>
</evidence>
<accession>E1A253</accession>
<sequence length="126" mass="15414">MSRTVRVKNKTERKYLIGNDFWKDNNNVFYRIGKYDYWRKHLREERLKMDVRQEFEREDSQISRGYNCEVTKEGNYSNRSALEYANLGRAKVRDQLKAICLESAEDADIMCDRKYRTCAYRWFVLW</sequence>
<keyword evidence="2" id="KW-1185">Reference proteome</keyword>
<reference evidence="1 2" key="1">
    <citation type="journal article" date="2012" name="Vet. Microbiol.">
        <title>Complete genome sequence and characterization of a broad-host range T4-like bacteriophage phiAS5 infecting Aeromonas salmonicida subsp. salmonicida.</title>
        <authorList>
            <person name="Kim J.H."/>
            <person name="Son J.S."/>
            <person name="Choi Y.J."/>
            <person name="Choresca C.H.Jr."/>
            <person name="Shin S.P."/>
            <person name="Han J.E."/>
            <person name="Jun J.W."/>
            <person name="Park S.C."/>
        </authorList>
    </citation>
    <scope>NUCLEOTIDE SEQUENCE [LARGE SCALE GENOMIC DNA]</scope>
</reference>
<name>E1A253_9CAUD</name>
<dbReference type="GeneID" id="9861706"/>
<dbReference type="RefSeq" id="YP_003969588.1">
    <property type="nucleotide sequence ID" value="NC_014636.1"/>
</dbReference>
<dbReference type="Proteomes" id="UP000002236">
    <property type="component" value="Segment"/>
</dbReference>
<protein>
    <submittedName>
        <fullName evidence="1">Uncharacterized protein</fullName>
    </submittedName>
</protein>